<dbReference type="AlphaFoldDB" id="A0A2J6T7J1"/>
<feature type="transmembrane region" description="Helical" evidence="6">
    <location>
        <begin position="398"/>
        <end position="419"/>
    </location>
</feature>
<dbReference type="RefSeq" id="XP_024735895.1">
    <property type="nucleotide sequence ID" value="XM_024885867.1"/>
</dbReference>
<dbReference type="PANTHER" id="PTHR43791">
    <property type="entry name" value="PERMEASE-RELATED"/>
    <property type="match status" value="1"/>
</dbReference>
<dbReference type="GeneID" id="36593944"/>
<comment type="subcellular location">
    <subcellularLocation>
        <location evidence="1">Membrane</location>
        <topology evidence="1">Multi-pass membrane protein</topology>
    </subcellularLocation>
</comment>
<dbReference type="InParanoid" id="A0A2J6T7J1"/>
<keyword evidence="3 6" id="KW-0812">Transmembrane</keyword>
<dbReference type="PANTHER" id="PTHR43791:SF40">
    <property type="entry name" value="THIAMINE PATHWAY TRANSPORTER THI73"/>
    <property type="match status" value="1"/>
</dbReference>
<feature type="transmembrane region" description="Helical" evidence="6">
    <location>
        <begin position="237"/>
        <end position="262"/>
    </location>
</feature>
<feature type="transmembrane region" description="Helical" evidence="6">
    <location>
        <begin position="301"/>
        <end position="321"/>
    </location>
</feature>
<feature type="transmembrane region" description="Helical" evidence="6">
    <location>
        <begin position="38"/>
        <end position="57"/>
    </location>
</feature>
<dbReference type="GO" id="GO:0016020">
    <property type="term" value="C:membrane"/>
    <property type="evidence" value="ECO:0007669"/>
    <property type="project" value="UniProtKB-SubCell"/>
</dbReference>
<feature type="transmembrane region" description="Helical" evidence="6">
    <location>
        <begin position="77"/>
        <end position="99"/>
    </location>
</feature>
<evidence type="ECO:0000256" key="5">
    <source>
        <dbReference type="ARBA" id="ARBA00023136"/>
    </source>
</evidence>
<protein>
    <submittedName>
        <fullName evidence="7">Putative allantoate permease</fullName>
    </submittedName>
</protein>
<feature type="transmembrane region" description="Helical" evidence="6">
    <location>
        <begin position="137"/>
        <end position="157"/>
    </location>
</feature>
<dbReference type="GO" id="GO:0022857">
    <property type="term" value="F:transmembrane transporter activity"/>
    <property type="evidence" value="ECO:0007669"/>
    <property type="project" value="InterPro"/>
</dbReference>
<name>A0A2J6T7J1_9HELO</name>
<keyword evidence="4 6" id="KW-1133">Transmembrane helix</keyword>
<feature type="transmembrane region" description="Helical" evidence="6">
    <location>
        <begin position="327"/>
        <end position="349"/>
    </location>
</feature>
<dbReference type="SUPFAM" id="SSF103473">
    <property type="entry name" value="MFS general substrate transporter"/>
    <property type="match status" value="1"/>
</dbReference>
<feature type="transmembrane region" description="Helical" evidence="6">
    <location>
        <begin position="169"/>
        <end position="189"/>
    </location>
</feature>
<evidence type="ECO:0000313" key="8">
    <source>
        <dbReference type="Proteomes" id="UP000235371"/>
    </source>
</evidence>
<dbReference type="STRING" id="1095630.A0A2J6T7J1"/>
<evidence type="ECO:0000256" key="3">
    <source>
        <dbReference type="ARBA" id="ARBA00022692"/>
    </source>
</evidence>
<feature type="transmembrane region" description="Helical" evidence="6">
    <location>
        <begin position="361"/>
        <end position="378"/>
    </location>
</feature>
<dbReference type="Gene3D" id="1.20.1250.20">
    <property type="entry name" value="MFS general substrate transporter like domains"/>
    <property type="match status" value="1"/>
</dbReference>
<sequence>MAFPLILSIVTALPASFENGWPLFDINERALVRRIDYRIVPLMFFCYLMQFLDKILINYANVMGLAKDAQLKGNELLGFNVILWGTTVACTAACSSFRSLLAVRIILGVLEAVISPALVLITSTWYQRKEASPRYGIWYCGLGGGQIFGGLLSFAFQHVTSTSFQGWRLMFVVVGAVNIVVGLLVVFFLPAKPQAATFLSNEGKSFVLDRLAVNQAGIENSDAKPRQIFEAFKDAQILLLCLITILCSLSSGVITTFSATLIKGFGYDGKQSALLNIPSGVISILSTIFATIAIGRGYARWASIVVLVVPVTIGGALMSFLNKKNEGGLLTGIYMINCTTVILVIVYSWVGSNVAGYSKKITANGMVAASFAIANIIGPQTFQAHDAPQFPSQIYPSQITILVVAAFAGVAALALRMLLGVWNNKRDQSDDGQGLSANELISLDLTGSENKHFRYTY</sequence>
<dbReference type="InterPro" id="IPR011701">
    <property type="entry name" value="MFS"/>
</dbReference>
<dbReference type="OrthoDB" id="6730379at2759"/>
<dbReference type="Proteomes" id="UP000235371">
    <property type="component" value="Unassembled WGS sequence"/>
</dbReference>
<dbReference type="InterPro" id="IPR036259">
    <property type="entry name" value="MFS_trans_sf"/>
</dbReference>
<feature type="transmembrane region" description="Helical" evidence="6">
    <location>
        <begin position="105"/>
        <end position="125"/>
    </location>
</feature>
<evidence type="ECO:0000256" key="2">
    <source>
        <dbReference type="ARBA" id="ARBA00022448"/>
    </source>
</evidence>
<reference evidence="7 8" key="1">
    <citation type="submission" date="2016-04" db="EMBL/GenBank/DDBJ databases">
        <title>A degradative enzymes factory behind the ericoid mycorrhizal symbiosis.</title>
        <authorList>
            <consortium name="DOE Joint Genome Institute"/>
            <person name="Martino E."/>
            <person name="Morin E."/>
            <person name="Grelet G."/>
            <person name="Kuo A."/>
            <person name="Kohler A."/>
            <person name="Daghino S."/>
            <person name="Barry K."/>
            <person name="Choi C."/>
            <person name="Cichocki N."/>
            <person name="Clum A."/>
            <person name="Copeland A."/>
            <person name="Hainaut M."/>
            <person name="Haridas S."/>
            <person name="Labutti K."/>
            <person name="Lindquist E."/>
            <person name="Lipzen A."/>
            <person name="Khouja H.-R."/>
            <person name="Murat C."/>
            <person name="Ohm R."/>
            <person name="Olson A."/>
            <person name="Spatafora J."/>
            <person name="Veneault-Fourrey C."/>
            <person name="Henrissat B."/>
            <person name="Grigoriev I."/>
            <person name="Martin F."/>
            <person name="Perotto S."/>
        </authorList>
    </citation>
    <scope>NUCLEOTIDE SEQUENCE [LARGE SCALE GENOMIC DNA]</scope>
    <source>
        <strain evidence="7 8">E</strain>
    </source>
</reference>
<accession>A0A2J6T7J1</accession>
<keyword evidence="8" id="KW-1185">Reference proteome</keyword>
<keyword evidence="2" id="KW-0813">Transport</keyword>
<evidence type="ECO:0000256" key="1">
    <source>
        <dbReference type="ARBA" id="ARBA00004141"/>
    </source>
</evidence>
<evidence type="ECO:0000313" key="7">
    <source>
        <dbReference type="EMBL" id="PMD58991.1"/>
    </source>
</evidence>
<dbReference type="EMBL" id="KZ613817">
    <property type="protein sequence ID" value="PMD58991.1"/>
    <property type="molecule type" value="Genomic_DNA"/>
</dbReference>
<keyword evidence="5 6" id="KW-0472">Membrane</keyword>
<dbReference type="Pfam" id="PF07690">
    <property type="entry name" value="MFS_1"/>
    <property type="match status" value="1"/>
</dbReference>
<organism evidence="7 8">
    <name type="scientific">Hyaloscypha bicolor E</name>
    <dbReference type="NCBI Taxonomy" id="1095630"/>
    <lineage>
        <taxon>Eukaryota</taxon>
        <taxon>Fungi</taxon>
        <taxon>Dikarya</taxon>
        <taxon>Ascomycota</taxon>
        <taxon>Pezizomycotina</taxon>
        <taxon>Leotiomycetes</taxon>
        <taxon>Helotiales</taxon>
        <taxon>Hyaloscyphaceae</taxon>
        <taxon>Hyaloscypha</taxon>
        <taxon>Hyaloscypha bicolor</taxon>
    </lineage>
</organism>
<evidence type="ECO:0000256" key="6">
    <source>
        <dbReference type="SAM" id="Phobius"/>
    </source>
</evidence>
<gene>
    <name evidence="7" type="ORF">K444DRAFT_653232</name>
</gene>
<proteinExistence type="predicted"/>
<evidence type="ECO:0000256" key="4">
    <source>
        <dbReference type="ARBA" id="ARBA00022989"/>
    </source>
</evidence>
<feature type="transmembrane region" description="Helical" evidence="6">
    <location>
        <begin position="274"/>
        <end position="294"/>
    </location>
</feature>